<accession>A0ABW8ZR17</accession>
<keyword evidence="2" id="KW-1185">Reference proteome</keyword>
<organism evidence="1 2">
    <name type="scientific">Paraburkholderia agricolaris</name>
    <dbReference type="NCBI Taxonomy" id="2152888"/>
    <lineage>
        <taxon>Bacteria</taxon>
        <taxon>Pseudomonadati</taxon>
        <taxon>Pseudomonadota</taxon>
        <taxon>Betaproteobacteria</taxon>
        <taxon>Burkholderiales</taxon>
        <taxon>Burkholderiaceae</taxon>
        <taxon>Paraburkholderia</taxon>
    </lineage>
</organism>
<dbReference type="EMBL" id="JAQQFN010000013">
    <property type="protein sequence ID" value="MFL9885006.1"/>
    <property type="molecule type" value="Genomic_DNA"/>
</dbReference>
<comment type="caution">
    <text evidence="1">The sequence shown here is derived from an EMBL/GenBank/DDBJ whole genome shotgun (WGS) entry which is preliminary data.</text>
</comment>
<proteinExistence type="predicted"/>
<reference evidence="1 2" key="1">
    <citation type="journal article" date="2024" name="Chem. Sci.">
        <title>Discovery of megapolipeptins by genome mining of a Burkholderiales bacteria collection.</title>
        <authorList>
            <person name="Paulo B.S."/>
            <person name="Recchia M.J.J."/>
            <person name="Lee S."/>
            <person name="Fergusson C.H."/>
            <person name="Romanowski S.B."/>
            <person name="Hernandez A."/>
            <person name="Krull N."/>
            <person name="Liu D.Y."/>
            <person name="Cavanagh H."/>
            <person name="Bos A."/>
            <person name="Gray C.A."/>
            <person name="Murphy B.T."/>
            <person name="Linington R.G."/>
            <person name="Eustaquio A.S."/>
        </authorList>
    </citation>
    <scope>NUCLEOTIDE SEQUENCE [LARGE SCALE GENOMIC DNA]</scope>
    <source>
        <strain evidence="1 2">RL16-012-BIC-B</strain>
    </source>
</reference>
<protein>
    <submittedName>
        <fullName evidence="1">Uncharacterized protein</fullName>
    </submittedName>
</protein>
<dbReference type="Proteomes" id="UP001629249">
    <property type="component" value="Unassembled WGS sequence"/>
</dbReference>
<gene>
    <name evidence="1" type="ORF">PQR66_18330</name>
</gene>
<sequence>MNDSIRSALSAAFAGSDIPRSIELLRNWLVRAEAGEPEALLRETSDAALRPRLVLLMRDLLSRYPLAILGAPVLLLAHPDSAACQRQMAHLPLPFPTPDNVQPCADLHFLGWLPMDARLPVAPPLRPAHDPVVVPWFRPTAAIALFRSHPGAFDIDSIELPSQWWGELFRPTAGNIRLASRVLLPYPDALEAARVMHAAANAEALPEQGQFLSDAAWHWAHSEGVLFHETCRHMYSGDI</sequence>
<evidence type="ECO:0000313" key="1">
    <source>
        <dbReference type="EMBL" id="MFL9885006.1"/>
    </source>
</evidence>
<dbReference type="RefSeq" id="WP_408330715.1">
    <property type="nucleotide sequence ID" value="NZ_JAQQFH010000016.1"/>
</dbReference>
<evidence type="ECO:0000313" key="2">
    <source>
        <dbReference type="Proteomes" id="UP001629249"/>
    </source>
</evidence>
<name>A0ABW8ZR17_9BURK</name>